<comment type="caution">
    <text evidence="2">The sequence shown here is derived from an EMBL/GenBank/DDBJ whole genome shotgun (WGS) entry which is preliminary data.</text>
</comment>
<name>A0A519BDJ7_9DELT</name>
<dbReference type="PANTHER" id="PTHR30615">
    <property type="entry name" value="UNCHARACTERIZED PROTEIN YJBQ-RELATED"/>
    <property type="match status" value="1"/>
</dbReference>
<dbReference type="InterPro" id="IPR035917">
    <property type="entry name" value="YjbQ-like_sf"/>
</dbReference>
<comment type="similarity">
    <text evidence="1">Belongs to the UPF0047 family.</text>
</comment>
<proteinExistence type="inferred from homology"/>
<dbReference type="SUPFAM" id="SSF111038">
    <property type="entry name" value="YjbQ-like"/>
    <property type="match status" value="1"/>
</dbReference>
<evidence type="ECO:0000313" key="3">
    <source>
        <dbReference type="Proteomes" id="UP000320813"/>
    </source>
</evidence>
<protein>
    <submittedName>
        <fullName evidence="2">YjbQ family protein</fullName>
    </submittedName>
</protein>
<dbReference type="PIRSF" id="PIRSF004681">
    <property type="entry name" value="UCP004681"/>
    <property type="match status" value="1"/>
</dbReference>
<dbReference type="AlphaFoldDB" id="A0A519BDJ7"/>
<dbReference type="NCBIfam" id="TIGR00149">
    <property type="entry name" value="TIGR00149_YjbQ"/>
    <property type="match status" value="1"/>
</dbReference>
<evidence type="ECO:0000313" key="2">
    <source>
        <dbReference type="EMBL" id="RZD15344.1"/>
    </source>
</evidence>
<evidence type="ECO:0000256" key="1">
    <source>
        <dbReference type="ARBA" id="ARBA00005534"/>
    </source>
</evidence>
<sequence length="131" mass="14710">METHNFSIKTGKRTELIDITGAIEGFVLKSSNAAGLCLIYSPHTTTGIIINEAYDPDVAFDINYFLDNLVPKNLPYRHSEGNSDAHIKSSIIGNSRIIPYSDNKLNLGRWEGIFFCEFDGPRQRNINLTFV</sequence>
<dbReference type="PANTHER" id="PTHR30615:SF8">
    <property type="entry name" value="UPF0047 PROTEIN C4A8.02C"/>
    <property type="match status" value="1"/>
</dbReference>
<dbReference type="InterPro" id="IPR001602">
    <property type="entry name" value="UPF0047_YjbQ-like"/>
</dbReference>
<accession>A0A519BDJ7</accession>
<gene>
    <name evidence="2" type="ORF">EVJ47_03465</name>
</gene>
<organism evidence="2 3">
    <name type="scientific">Candidatus Acidulodesulfobacterium ferriphilum</name>
    <dbReference type="NCBI Taxonomy" id="2597223"/>
    <lineage>
        <taxon>Bacteria</taxon>
        <taxon>Deltaproteobacteria</taxon>
        <taxon>Candidatus Acidulodesulfobacterales</taxon>
        <taxon>Candidatus Acidulodesulfobacterium</taxon>
    </lineage>
</organism>
<dbReference type="Pfam" id="PF01894">
    <property type="entry name" value="YjbQ"/>
    <property type="match status" value="1"/>
</dbReference>
<dbReference type="EMBL" id="SGBD01000001">
    <property type="protein sequence ID" value="RZD15344.1"/>
    <property type="molecule type" value="Genomic_DNA"/>
</dbReference>
<dbReference type="Proteomes" id="UP000320813">
    <property type="component" value="Unassembled WGS sequence"/>
</dbReference>
<dbReference type="Gene3D" id="2.60.120.460">
    <property type="entry name" value="YjbQ-like"/>
    <property type="match status" value="1"/>
</dbReference>
<reference evidence="2 3" key="1">
    <citation type="submission" date="2019-01" db="EMBL/GenBank/DDBJ databases">
        <title>Insights into ecological role of a new deltaproteobacterial order Candidatus Sinidesulfobacterales (Sva0485) by metagenomics and metatranscriptomics.</title>
        <authorList>
            <person name="Tan S."/>
            <person name="Liu J."/>
            <person name="Fang Y."/>
            <person name="Hedlund B.P."/>
            <person name="Lian Z.H."/>
            <person name="Huang L.Y."/>
            <person name="Li J.T."/>
            <person name="Huang L.N."/>
            <person name="Li W.J."/>
            <person name="Jiang H.C."/>
            <person name="Dong H.L."/>
            <person name="Shu W.S."/>
        </authorList>
    </citation>
    <scope>NUCLEOTIDE SEQUENCE [LARGE SCALE GENOMIC DNA]</scope>
    <source>
        <strain evidence="2">AP3</strain>
    </source>
</reference>